<dbReference type="InterPro" id="IPR017872">
    <property type="entry name" value="Pyrmidine_PPase_CS"/>
</dbReference>
<dbReference type="GO" id="GO:0005829">
    <property type="term" value="C:cytosol"/>
    <property type="evidence" value="ECO:0007669"/>
    <property type="project" value="TreeGrafter"/>
</dbReference>
<dbReference type="AlphaFoldDB" id="A0A3E1KB46"/>
<dbReference type="InterPro" id="IPR017459">
    <property type="entry name" value="Glycosyl_Trfase_fam3_N_dom"/>
</dbReference>
<dbReference type="FunFam" id="3.40.1030.10:FF:000003">
    <property type="entry name" value="Pyrimidine-nucleoside phosphorylase"/>
    <property type="match status" value="1"/>
</dbReference>
<evidence type="ECO:0000256" key="5">
    <source>
        <dbReference type="ARBA" id="ARBA00022679"/>
    </source>
</evidence>
<dbReference type="PANTHER" id="PTHR10515:SF0">
    <property type="entry name" value="THYMIDINE PHOSPHORYLASE"/>
    <property type="match status" value="1"/>
</dbReference>
<evidence type="ECO:0000256" key="7">
    <source>
        <dbReference type="HAMAP-Rule" id="MF_01628"/>
    </source>
</evidence>
<dbReference type="InterPro" id="IPR036566">
    <property type="entry name" value="PYNP-like_C_sf"/>
</dbReference>
<dbReference type="EMBL" id="QUZK01000018">
    <property type="protein sequence ID" value="RFF31557.1"/>
    <property type="molecule type" value="Genomic_DNA"/>
</dbReference>
<dbReference type="Gene3D" id="3.90.1170.30">
    <property type="entry name" value="Pyrimidine nucleoside phosphorylase-like, C-terminal domain"/>
    <property type="match status" value="1"/>
</dbReference>
<dbReference type="SUPFAM" id="SSF47648">
    <property type="entry name" value="Nucleoside phosphorylase/phosphoribosyltransferase N-terminal domain"/>
    <property type="match status" value="1"/>
</dbReference>
<evidence type="ECO:0000256" key="4">
    <source>
        <dbReference type="ARBA" id="ARBA00022676"/>
    </source>
</evidence>
<comment type="subunit">
    <text evidence="2 7">Homodimer.</text>
</comment>
<dbReference type="InterPro" id="IPR013102">
    <property type="entry name" value="PYNP_C"/>
</dbReference>
<keyword evidence="4 7" id="KW-0328">Glycosyltransferase</keyword>
<comment type="caution">
    <text evidence="9">The sequence shown here is derived from an EMBL/GenBank/DDBJ whole genome shotgun (WGS) entry which is preliminary data.</text>
</comment>
<dbReference type="InterPro" id="IPR036320">
    <property type="entry name" value="Glycosyl_Trfase_fam3_N_dom_sf"/>
</dbReference>
<dbReference type="PROSITE" id="PS00647">
    <property type="entry name" value="THYMID_PHOSPHORYLASE"/>
    <property type="match status" value="1"/>
</dbReference>
<evidence type="ECO:0000256" key="1">
    <source>
        <dbReference type="ARBA" id="ARBA00006915"/>
    </source>
</evidence>
<dbReference type="SUPFAM" id="SSF52418">
    <property type="entry name" value="Nucleoside phosphorylase/phosphoribosyltransferase catalytic domain"/>
    <property type="match status" value="1"/>
</dbReference>
<dbReference type="GO" id="GO:0006206">
    <property type="term" value="P:pyrimidine nucleobase metabolic process"/>
    <property type="evidence" value="ECO:0007669"/>
    <property type="project" value="InterPro"/>
</dbReference>
<dbReference type="PIRSF" id="PIRSF000478">
    <property type="entry name" value="TP_PyNP"/>
    <property type="match status" value="1"/>
</dbReference>
<evidence type="ECO:0000313" key="10">
    <source>
        <dbReference type="Proteomes" id="UP000260351"/>
    </source>
</evidence>
<dbReference type="UniPathway" id="UPA00578">
    <property type="reaction ID" value="UER00638"/>
</dbReference>
<evidence type="ECO:0000256" key="2">
    <source>
        <dbReference type="ARBA" id="ARBA00011738"/>
    </source>
</evidence>
<evidence type="ECO:0000256" key="3">
    <source>
        <dbReference type="ARBA" id="ARBA00011892"/>
    </source>
</evidence>
<reference evidence="9 10" key="1">
    <citation type="submission" date="2018-08" db="EMBL/GenBank/DDBJ databases">
        <title>Wenzhouxiangella salilacus sp. nov., a novel bacterium isolated from a saline lake in Xinjiang Province, China.</title>
        <authorList>
            <person name="Han S."/>
        </authorList>
    </citation>
    <scope>NUCLEOTIDE SEQUENCE [LARGE SCALE GENOMIC DNA]</scope>
    <source>
        <strain evidence="9 10">XDB06</strain>
    </source>
</reference>
<sequence length="443" mass="46444">MMQVREILARKRDGGALDPDSIHELVAGITDGAVGDEQLGAFAMAVFLQGMEDGECVALTQAMRDSGRVLRWDAPALPGPVLDKHSTGGLGDVTSLLIAPVLAACGAFVPMIAGRGLGHTGGTVDKLEAIPGYQVSPDSARFQQVVREQGCAIIGQTGELAPADRRLYAVRDVTATVESVPLIVASILSKKLAEGLDGLVLDVKTGNGAVMTDPEQSRYLARRLTEVGTAAGVPTHVLLSDMSQPLADSAGNALEILEVIDCLRGRPRRESLTALSRELAVEALLAGGLAQDRESAGKRVDEVLDSGRAAEHFGAMIEALGGPADLVDNPERHLPSAPLVRAVHAERPGFVESIDVRALGMAVVDLGGGRRKAEDRIDPAVGLAGLAQIGDEVDKERPLALVHARSEADAERAAAAVRRACRIGERPTEGPALVSERLIPGEY</sequence>
<dbReference type="Pfam" id="PF00591">
    <property type="entry name" value="Glycos_transf_3"/>
    <property type="match status" value="1"/>
</dbReference>
<dbReference type="InterPro" id="IPR013465">
    <property type="entry name" value="Thymidine_Pase"/>
</dbReference>
<dbReference type="InterPro" id="IPR000312">
    <property type="entry name" value="Glycosyl_Trfase_fam3"/>
</dbReference>
<evidence type="ECO:0000256" key="6">
    <source>
        <dbReference type="ARBA" id="ARBA00048550"/>
    </source>
</evidence>
<dbReference type="Gene3D" id="3.40.1030.10">
    <property type="entry name" value="Nucleoside phosphorylase/phosphoribosyltransferase catalytic domain"/>
    <property type="match status" value="1"/>
</dbReference>
<dbReference type="SMART" id="SM00941">
    <property type="entry name" value="PYNP_C"/>
    <property type="match status" value="1"/>
</dbReference>
<dbReference type="SUPFAM" id="SSF54680">
    <property type="entry name" value="Pyrimidine nucleoside phosphorylase C-terminal domain"/>
    <property type="match status" value="1"/>
</dbReference>
<dbReference type="Pfam" id="PF07831">
    <property type="entry name" value="PYNP_C"/>
    <property type="match status" value="1"/>
</dbReference>
<dbReference type="InterPro" id="IPR018090">
    <property type="entry name" value="Pyrmidine_PPas_bac/euk"/>
</dbReference>
<dbReference type="GO" id="GO:0009032">
    <property type="term" value="F:thymidine phosphorylase activity"/>
    <property type="evidence" value="ECO:0007669"/>
    <property type="project" value="UniProtKB-UniRule"/>
</dbReference>
<dbReference type="Pfam" id="PF02885">
    <property type="entry name" value="Glycos_trans_3N"/>
    <property type="match status" value="1"/>
</dbReference>
<dbReference type="NCBIfam" id="TIGR02644">
    <property type="entry name" value="Y_phosphoryl"/>
    <property type="match status" value="1"/>
</dbReference>
<feature type="domain" description="Pyrimidine nucleoside phosphorylase C-terminal" evidence="8">
    <location>
        <begin position="350"/>
        <end position="424"/>
    </location>
</feature>
<dbReference type="NCBIfam" id="TIGR02643">
    <property type="entry name" value="T_phosphoryl"/>
    <property type="match status" value="1"/>
</dbReference>
<comment type="catalytic activity">
    <reaction evidence="6 7">
        <text>thymidine + phosphate = 2-deoxy-alpha-D-ribose 1-phosphate + thymine</text>
        <dbReference type="Rhea" id="RHEA:16037"/>
        <dbReference type="ChEBI" id="CHEBI:17748"/>
        <dbReference type="ChEBI" id="CHEBI:17821"/>
        <dbReference type="ChEBI" id="CHEBI:43474"/>
        <dbReference type="ChEBI" id="CHEBI:57259"/>
        <dbReference type="EC" id="2.4.2.4"/>
    </reaction>
</comment>
<dbReference type="GO" id="GO:0046104">
    <property type="term" value="P:thymidine metabolic process"/>
    <property type="evidence" value="ECO:0007669"/>
    <property type="project" value="UniProtKB-UniRule"/>
</dbReference>
<evidence type="ECO:0000313" key="9">
    <source>
        <dbReference type="EMBL" id="RFF31557.1"/>
    </source>
</evidence>
<protein>
    <recommendedName>
        <fullName evidence="3 7">Thymidine phosphorylase</fullName>
        <ecNumber evidence="3 7">2.4.2.4</ecNumber>
    </recommendedName>
    <alternativeName>
        <fullName evidence="7">TdRPase</fullName>
    </alternativeName>
</protein>
<accession>A0A3E1KB46</accession>
<dbReference type="GO" id="GO:0004645">
    <property type="term" value="F:1,4-alpha-oligoglucan phosphorylase activity"/>
    <property type="evidence" value="ECO:0007669"/>
    <property type="project" value="InterPro"/>
</dbReference>
<evidence type="ECO:0000259" key="8">
    <source>
        <dbReference type="SMART" id="SM00941"/>
    </source>
</evidence>
<gene>
    <name evidence="7 9" type="primary">deoA</name>
    <name evidence="9" type="ORF">DZC52_04140</name>
</gene>
<dbReference type="HAMAP" id="MF_01628">
    <property type="entry name" value="Thymid_phosp"/>
    <property type="match status" value="1"/>
</dbReference>
<dbReference type="EC" id="2.4.2.4" evidence="3 7"/>
<comment type="pathway">
    <text evidence="7">Pyrimidine metabolism; dTMP biosynthesis via salvage pathway; dTMP from thymine: step 1/2.</text>
</comment>
<keyword evidence="5 7" id="KW-0808">Transferase</keyword>
<dbReference type="OrthoDB" id="9763887at2"/>
<dbReference type="NCBIfam" id="NF004490">
    <property type="entry name" value="PRK05820.1"/>
    <property type="match status" value="1"/>
</dbReference>
<dbReference type="InterPro" id="IPR000053">
    <property type="entry name" value="Thymidine/pyrmidine_PPase"/>
</dbReference>
<name>A0A3E1KB46_9GAMM</name>
<dbReference type="PANTHER" id="PTHR10515">
    <property type="entry name" value="THYMIDINE PHOSPHORYLASE"/>
    <property type="match status" value="1"/>
</dbReference>
<dbReference type="Proteomes" id="UP000260351">
    <property type="component" value="Unassembled WGS sequence"/>
</dbReference>
<proteinExistence type="inferred from homology"/>
<comment type="function">
    <text evidence="7">The enzymes which catalyze the reversible phosphorolysis of pyrimidine nucleosides are involved in the degradation of these compounds and in their utilization as carbon and energy sources, or in the rescue of pyrimidine bases for nucleotide synthesis.</text>
</comment>
<dbReference type="InterPro" id="IPR035902">
    <property type="entry name" value="Nuc_phospho_transferase"/>
</dbReference>
<keyword evidence="10" id="KW-1185">Reference proteome</keyword>
<dbReference type="Gene3D" id="1.20.970.10">
    <property type="entry name" value="Transferase, Pyrimidine Nucleoside Phosphorylase, Chain C"/>
    <property type="match status" value="1"/>
</dbReference>
<organism evidence="9 10">
    <name type="scientific">Wenzhouxiangella sediminis</name>
    <dbReference type="NCBI Taxonomy" id="1792836"/>
    <lineage>
        <taxon>Bacteria</taxon>
        <taxon>Pseudomonadati</taxon>
        <taxon>Pseudomonadota</taxon>
        <taxon>Gammaproteobacteria</taxon>
        <taxon>Chromatiales</taxon>
        <taxon>Wenzhouxiangellaceae</taxon>
        <taxon>Wenzhouxiangella</taxon>
    </lineage>
</organism>
<comment type="similarity">
    <text evidence="1 7">Belongs to the thymidine/pyrimidine-nucleoside phosphorylase family.</text>
</comment>